<dbReference type="GO" id="GO:0043565">
    <property type="term" value="F:sequence-specific DNA binding"/>
    <property type="evidence" value="ECO:0007669"/>
    <property type="project" value="TreeGrafter"/>
</dbReference>
<sequence length="294" mass="32029">MSSRLPSLVALHAFEAAARLRSFKHAADELAVTATAISHRIRVLETSLDCRLFVRKTRAIELTPAGQTLYASVHEGFAAIEAGVQRLRPRERPSATLSATPAFAARWLVPRLAAFQADHPGMDLRVHASNDPVDLHGGTADLAIRYGTGAYPGLRATLLMRDRYAPVASPHLKIRQAADVRRHALIHFDWHRKLPVDLTWAEWARVARQPRLDVSAGIRYSDESHAIQGAVAGQGVALLSLALVQEELKLGLLQAPIGPALEGMAYYVVRPGQGPRSEAAGAVERWLLKEAAPV</sequence>
<evidence type="ECO:0000256" key="1">
    <source>
        <dbReference type="ARBA" id="ARBA00009437"/>
    </source>
</evidence>
<dbReference type="SUPFAM" id="SSF46785">
    <property type="entry name" value="Winged helix' DNA-binding domain"/>
    <property type="match status" value="1"/>
</dbReference>
<keyword evidence="4" id="KW-0804">Transcription</keyword>
<evidence type="ECO:0000313" key="7">
    <source>
        <dbReference type="Proteomes" id="UP000077037"/>
    </source>
</evidence>
<proteinExistence type="inferred from homology"/>
<evidence type="ECO:0000256" key="4">
    <source>
        <dbReference type="ARBA" id="ARBA00023163"/>
    </source>
</evidence>
<dbReference type="FunFam" id="1.10.10.10:FF:000038">
    <property type="entry name" value="Glycine cleavage system transcriptional activator"/>
    <property type="match status" value="1"/>
</dbReference>
<protein>
    <submittedName>
        <fullName evidence="6">LysR family transcriptional regulator</fullName>
    </submittedName>
</protein>
<feature type="domain" description="HTH lysR-type" evidence="5">
    <location>
        <begin position="6"/>
        <end position="63"/>
    </location>
</feature>
<evidence type="ECO:0000313" key="6">
    <source>
        <dbReference type="EMBL" id="SAI23707.1"/>
    </source>
</evidence>
<dbReference type="InterPro" id="IPR058163">
    <property type="entry name" value="LysR-type_TF_proteobact-type"/>
</dbReference>
<dbReference type="PANTHER" id="PTHR30537:SF26">
    <property type="entry name" value="GLYCINE CLEAVAGE SYSTEM TRANSCRIPTIONAL ACTIVATOR"/>
    <property type="match status" value="1"/>
</dbReference>
<dbReference type="InterPro" id="IPR005119">
    <property type="entry name" value="LysR_subst-bd"/>
</dbReference>
<dbReference type="PANTHER" id="PTHR30537">
    <property type="entry name" value="HTH-TYPE TRANSCRIPTIONAL REGULATOR"/>
    <property type="match status" value="1"/>
</dbReference>
<dbReference type="CDD" id="cd08432">
    <property type="entry name" value="PBP2_GcdR_TrpI_HvrB_AmpR_like"/>
    <property type="match status" value="1"/>
</dbReference>
<evidence type="ECO:0000256" key="2">
    <source>
        <dbReference type="ARBA" id="ARBA00023015"/>
    </source>
</evidence>
<accession>A0A157NQU5</accession>
<dbReference type="PROSITE" id="PS50931">
    <property type="entry name" value="HTH_LYSR"/>
    <property type="match status" value="1"/>
</dbReference>
<gene>
    <name evidence="6" type="primary">gcvA_4</name>
    <name evidence="6" type="ORF">SAMEA1982600_01880</name>
</gene>
<organism evidence="6 7">
    <name type="scientific">Bordetella ansorpii</name>
    <dbReference type="NCBI Taxonomy" id="288768"/>
    <lineage>
        <taxon>Bacteria</taxon>
        <taxon>Pseudomonadati</taxon>
        <taxon>Pseudomonadota</taxon>
        <taxon>Betaproteobacteria</taxon>
        <taxon>Burkholderiales</taxon>
        <taxon>Alcaligenaceae</taxon>
        <taxon>Bordetella</taxon>
    </lineage>
</organism>
<evidence type="ECO:0000259" key="5">
    <source>
        <dbReference type="PROSITE" id="PS50931"/>
    </source>
</evidence>
<dbReference type="Gene3D" id="3.40.190.10">
    <property type="entry name" value="Periplasmic binding protein-like II"/>
    <property type="match status" value="2"/>
</dbReference>
<name>A0A157NQU5_9BORD</name>
<dbReference type="InterPro" id="IPR000847">
    <property type="entry name" value="LysR_HTH_N"/>
</dbReference>
<evidence type="ECO:0000256" key="3">
    <source>
        <dbReference type="ARBA" id="ARBA00023125"/>
    </source>
</evidence>
<dbReference type="Gene3D" id="1.10.10.10">
    <property type="entry name" value="Winged helix-like DNA-binding domain superfamily/Winged helix DNA-binding domain"/>
    <property type="match status" value="1"/>
</dbReference>
<dbReference type="AlphaFoldDB" id="A0A157NQU5"/>
<dbReference type="Proteomes" id="UP000077037">
    <property type="component" value="Unassembled WGS sequence"/>
</dbReference>
<dbReference type="RefSeq" id="WP_066410825.1">
    <property type="nucleotide sequence ID" value="NZ_FKBS01000014.1"/>
</dbReference>
<dbReference type="Pfam" id="PF03466">
    <property type="entry name" value="LysR_substrate"/>
    <property type="match status" value="1"/>
</dbReference>
<dbReference type="OrthoDB" id="8591238at2"/>
<dbReference type="Pfam" id="PF00126">
    <property type="entry name" value="HTH_1"/>
    <property type="match status" value="1"/>
</dbReference>
<reference evidence="6 7" key="1">
    <citation type="submission" date="2016-03" db="EMBL/GenBank/DDBJ databases">
        <authorList>
            <consortium name="Pathogen Informatics"/>
        </authorList>
    </citation>
    <scope>NUCLEOTIDE SEQUENCE [LARGE SCALE GENOMIC DNA]</scope>
    <source>
        <strain evidence="6 7">NCTC13364</strain>
    </source>
</reference>
<dbReference type="GO" id="GO:0003700">
    <property type="term" value="F:DNA-binding transcription factor activity"/>
    <property type="evidence" value="ECO:0007669"/>
    <property type="project" value="InterPro"/>
</dbReference>
<dbReference type="InterPro" id="IPR036388">
    <property type="entry name" value="WH-like_DNA-bd_sf"/>
</dbReference>
<dbReference type="GO" id="GO:0006351">
    <property type="term" value="P:DNA-templated transcription"/>
    <property type="evidence" value="ECO:0007669"/>
    <property type="project" value="TreeGrafter"/>
</dbReference>
<keyword evidence="2" id="KW-0805">Transcription regulation</keyword>
<keyword evidence="3" id="KW-0238">DNA-binding</keyword>
<dbReference type="InterPro" id="IPR036390">
    <property type="entry name" value="WH_DNA-bd_sf"/>
</dbReference>
<dbReference type="EMBL" id="FKBS01000014">
    <property type="protein sequence ID" value="SAI23707.1"/>
    <property type="molecule type" value="Genomic_DNA"/>
</dbReference>
<dbReference type="SUPFAM" id="SSF53850">
    <property type="entry name" value="Periplasmic binding protein-like II"/>
    <property type="match status" value="1"/>
</dbReference>
<comment type="similarity">
    <text evidence="1">Belongs to the LysR transcriptional regulatory family.</text>
</comment>